<organism evidence="1 3">
    <name type="scientific">Dreissena polymorpha</name>
    <name type="common">Zebra mussel</name>
    <name type="synonym">Mytilus polymorpha</name>
    <dbReference type="NCBI Taxonomy" id="45954"/>
    <lineage>
        <taxon>Eukaryota</taxon>
        <taxon>Metazoa</taxon>
        <taxon>Spiralia</taxon>
        <taxon>Lophotrochozoa</taxon>
        <taxon>Mollusca</taxon>
        <taxon>Bivalvia</taxon>
        <taxon>Autobranchia</taxon>
        <taxon>Heteroconchia</taxon>
        <taxon>Euheterodonta</taxon>
        <taxon>Imparidentia</taxon>
        <taxon>Neoheterodontei</taxon>
        <taxon>Myida</taxon>
        <taxon>Dreissenoidea</taxon>
        <taxon>Dreissenidae</taxon>
        <taxon>Dreissena</taxon>
    </lineage>
</organism>
<evidence type="ECO:0000313" key="1">
    <source>
        <dbReference type="EMBL" id="KAH3841962.1"/>
    </source>
</evidence>
<gene>
    <name evidence="1" type="ORF">DPMN_115449</name>
    <name evidence="2" type="ORF">DPMN_115450</name>
</gene>
<dbReference type="AlphaFoldDB" id="A0A9D4KMG6"/>
<dbReference type="Proteomes" id="UP000828390">
    <property type="component" value="Unassembled WGS sequence"/>
</dbReference>
<dbReference type="EMBL" id="JAIWYP010000004">
    <property type="protein sequence ID" value="KAH3841963.1"/>
    <property type="molecule type" value="Genomic_DNA"/>
</dbReference>
<evidence type="ECO:0000313" key="3">
    <source>
        <dbReference type="Proteomes" id="UP000828390"/>
    </source>
</evidence>
<comment type="caution">
    <text evidence="1">The sequence shown here is derived from an EMBL/GenBank/DDBJ whole genome shotgun (WGS) entry which is preliminary data.</text>
</comment>
<protein>
    <submittedName>
        <fullName evidence="1">Uncharacterized protein</fullName>
    </submittedName>
</protein>
<sequence length="110" mass="11436">MTTPTPVASGACQGAKLGQGSPVAKAVILPSNSMIFLNAPASPLGTWPMGNPAMSHYLKKRLWSVTFCLISGGKSSIGGIHTNAAFSSCKFVYSKSTFNSVCIGGLILNW</sequence>
<name>A0A9D4KMG6_DREPO</name>
<accession>A0A9D4KMG6</accession>
<dbReference type="EMBL" id="JAIWYP010000004">
    <property type="protein sequence ID" value="KAH3841962.1"/>
    <property type="molecule type" value="Genomic_DNA"/>
</dbReference>
<reference evidence="1" key="2">
    <citation type="submission" date="2020-11" db="EMBL/GenBank/DDBJ databases">
        <authorList>
            <person name="McCartney M.A."/>
            <person name="Auch B."/>
            <person name="Kono T."/>
            <person name="Mallez S."/>
            <person name="Becker A."/>
            <person name="Gohl D.M."/>
            <person name="Silverstein K.A.T."/>
            <person name="Koren S."/>
            <person name="Bechman K.B."/>
            <person name="Herman A."/>
            <person name="Abrahante J.E."/>
            <person name="Garbe J."/>
        </authorList>
    </citation>
    <scope>NUCLEOTIDE SEQUENCE</scope>
    <source>
        <strain evidence="1">Duluth1</strain>
        <tissue evidence="1">Whole animal</tissue>
    </source>
</reference>
<evidence type="ECO:0000313" key="2">
    <source>
        <dbReference type="EMBL" id="KAH3841963.1"/>
    </source>
</evidence>
<proteinExistence type="predicted"/>
<reference evidence="1" key="1">
    <citation type="journal article" date="2019" name="bioRxiv">
        <title>The Genome of the Zebra Mussel, Dreissena polymorpha: A Resource for Invasive Species Research.</title>
        <authorList>
            <person name="McCartney M.A."/>
            <person name="Auch B."/>
            <person name="Kono T."/>
            <person name="Mallez S."/>
            <person name="Zhang Y."/>
            <person name="Obille A."/>
            <person name="Becker A."/>
            <person name="Abrahante J.E."/>
            <person name="Garbe J."/>
            <person name="Badalamenti J.P."/>
            <person name="Herman A."/>
            <person name="Mangelson H."/>
            <person name="Liachko I."/>
            <person name="Sullivan S."/>
            <person name="Sone E.D."/>
            <person name="Koren S."/>
            <person name="Silverstein K.A.T."/>
            <person name="Beckman K.B."/>
            <person name="Gohl D.M."/>
        </authorList>
    </citation>
    <scope>NUCLEOTIDE SEQUENCE</scope>
    <source>
        <strain evidence="1">Duluth1</strain>
        <tissue evidence="1">Whole animal</tissue>
    </source>
</reference>
<keyword evidence="3" id="KW-1185">Reference proteome</keyword>